<name>A0A4P6ZFL5_9FLAO</name>
<dbReference type="Proteomes" id="UP000294419">
    <property type="component" value="Chromosome"/>
</dbReference>
<proteinExistence type="predicted"/>
<dbReference type="RefSeq" id="WP_133439837.1">
    <property type="nucleotide sequence ID" value="NZ_CP037954.1"/>
</dbReference>
<dbReference type="KEGG" id="csal:NBC122_01586"/>
<reference evidence="1 2" key="1">
    <citation type="submission" date="2019-03" db="EMBL/GenBank/DDBJ databases">
        <authorList>
            <person name="Kim H."/>
            <person name="Yu S.-M."/>
        </authorList>
    </citation>
    <scope>NUCLEOTIDE SEQUENCE [LARGE SCALE GENOMIC DNA]</scope>
    <source>
        <strain evidence="1 2">NBC122</strain>
    </source>
</reference>
<dbReference type="OrthoDB" id="1240928at2"/>
<organism evidence="1 2">
    <name type="scientific">Chryseobacterium salivictor</name>
    <dbReference type="NCBI Taxonomy" id="2547600"/>
    <lineage>
        <taxon>Bacteria</taxon>
        <taxon>Pseudomonadati</taxon>
        <taxon>Bacteroidota</taxon>
        <taxon>Flavobacteriia</taxon>
        <taxon>Flavobacteriales</taxon>
        <taxon>Weeksellaceae</taxon>
        <taxon>Chryseobacterium group</taxon>
        <taxon>Chryseobacterium</taxon>
    </lineage>
</organism>
<evidence type="ECO:0000313" key="1">
    <source>
        <dbReference type="EMBL" id="QBO58401.1"/>
    </source>
</evidence>
<accession>A0A4P6ZFL5</accession>
<evidence type="ECO:0000313" key="2">
    <source>
        <dbReference type="Proteomes" id="UP000294419"/>
    </source>
</evidence>
<dbReference type="EMBL" id="CP037954">
    <property type="protein sequence ID" value="QBO58401.1"/>
    <property type="molecule type" value="Genomic_DNA"/>
</dbReference>
<gene>
    <name evidence="1" type="ORF">NBC122_01586</name>
</gene>
<protein>
    <submittedName>
        <fullName evidence="1">Uncharacterized protein</fullName>
    </submittedName>
</protein>
<sequence length="213" mass="25405">MDNHMAASWCWSKKIDVNEKYNFFHIDRHYDLLNGSVSDWVGKLRELNFNIVNSTIEEYVNAHYMDNRFNKKTKIFRYDNYITIFAKLFPNLINEKKFATHEDGTVPEDWQQMYQVPFYDLHTNLAYWINETKENWIVNIDLDYFFCDDNNGIRYQIFTDEYIKNIGKEIFKCLGKITVITIALSPSFCNGIDNSKRIANLLLDEITTDNWVI</sequence>
<keyword evidence="2" id="KW-1185">Reference proteome</keyword>
<dbReference type="AlphaFoldDB" id="A0A4P6ZFL5"/>